<accession>A0A7X0JVH0</accession>
<dbReference type="PANTHER" id="PTHR40459:SF1">
    <property type="entry name" value="CONSERVED HYPOTHETICAL ALANINE AND LEUCINE RICH PROTEIN"/>
    <property type="match status" value="1"/>
</dbReference>
<feature type="coiled-coil region" evidence="2">
    <location>
        <begin position="261"/>
        <end position="288"/>
    </location>
</feature>
<dbReference type="GO" id="GO:0016491">
    <property type="term" value="F:oxidoreductase activity"/>
    <property type="evidence" value="ECO:0007669"/>
    <property type="project" value="UniProtKB-KW"/>
</dbReference>
<sequence length="291" mass="31900">MPASLSIIGAGRLGQTLAKLWHDQACFKLEQIYRRSAKSCLEARDFIGAESAICANTFEELHPCDIWLIATPDSAFANTCEKLKHTIRPGDIVFHCSGALSSDELTLLKQQGAFTASIHPLHSFARPAQSVTQFAGSHCACEGDENALNILRPAFENIGGQCFRIEGNKWLYHAGSVIACNYLAPLMEASYQAFAAAGIDQKLADTLLQPLLSGTLENIRQQGPATALTGPIARGDHDFVSAQWQALNDTDSELAELYRDMAKYTTRLALQRDNSEELNAKLQKLRGIFEE</sequence>
<keyword evidence="2" id="KW-0175">Coiled coil</keyword>
<protein>
    <submittedName>
        <fullName evidence="5">Putative short-subunit dehydrogenase-like oxidoreductase (DUF2520 family)</fullName>
    </submittedName>
</protein>
<evidence type="ECO:0000256" key="1">
    <source>
        <dbReference type="ARBA" id="ARBA00023002"/>
    </source>
</evidence>
<evidence type="ECO:0000313" key="6">
    <source>
        <dbReference type="Proteomes" id="UP000528457"/>
    </source>
</evidence>
<dbReference type="AlphaFoldDB" id="A0A7X0JVH0"/>
<dbReference type="InterPro" id="IPR037108">
    <property type="entry name" value="TM1727-like_C_sf"/>
</dbReference>
<dbReference type="InterPro" id="IPR019665">
    <property type="entry name" value="OxRdtase/DH_put_Rossmann_dom"/>
</dbReference>
<dbReference type="SUPFAM" id="SSF51735">
    <property type="entry name" value="NAD(P)-binding Rossmann-fold domains"/>
    <property type="match status" value="1"/>
</dbReference>
<dbReference type="Pfam" id="PF10728">
    <property type="entry name" value="DUF2520"/>
    <property type="match status" value="1"/>
</dbReference>
<dbReference type="Gene3D" id="3.40.50.720">
    <property type="entry name" value="NAD(P)-binding Rossmann-like Domain"/>
    <property type="match status" value="1"/>
</dbReference>
<feature type="domain" description="DUF2520" evidence="4">
    <location>
        <begin position="138"/>
        <end position="265"/>
    </location>
</feature>
<keyword evidence="6" id="KW-1185">Reference proteome</keyword>
<organism evidence="5 6">
    <name type="scientific">Pseudoteredinibacter isoporae</name>
    <dbReference type="NCBI Taxonomy" id="570281"/>
    <lineage>
        <taxon>Bacteria</taxon>
        <taxon>Pseudomonadati</taxon>
        <taxon>Pseudomonadota</taxon>
        <taxon>Gammaproteobacteria</taxon>
        <taxon>Cellvibrionales</taxon>
        <taxon>Cellvibrionaceae</taxon>
        <taxon>Pseudoteredinibacter</taxon>
    </lineage>
</organism>
<dbReference type="InParanoid" id="A0A7X0JVH0"/>
<gene>
    <name evidence="5" type="ORF">HNR48_002336</name>
</gene>
<dbReference type="SUPFAM" id="SSF48179">
    <property type="entry name" value="6-phosphogluconate dehydrogenase C-terminal domain-like"/>
    <property type="match status" value="1"/>
</dbReference>
<dbReference type="Proteomes" id="UP000528457">
    <property type="component" value="Unassembled WGS sequence"/>
</dbReference>
<dbReference type="Pfam" id="PF10727">
    <property type="entry name" value="Rossmann-like"/>
    <property type="match status" value="1"/>
</dbReference>
<evidence type="ECO:0000259" key="3">
    <source>
        <dbReference type="Pfam" id="PF10727"/>
    </source>
</evidence>
<dbReference type="EMBL" id="JACHHT010000002">
    <property type="protein sequence ID" value="MBB6522051.1"/>
    <property type="molecule type" value="Genomic_DNA"/>
</dbReference>
<dbReference type="InterPro" id="IPR036291">
    <property type="entry name" value="NAD(P)-bd_dom_sf"/>
</dbReference>
<dbReference type="Gene3D" id="1.10.1040.20">
    <property type="entry name" value="ProC-like, C-terminal domain"/>
    <property type="match status" value="1"/>
</dbReference>
<dbReference type="InterPro" id="IPR018931">
    <property type="entry name" value="DUF2520"/>
</dbReference>
<evidence type="ECO:0000313" key="5">
    <source>
        <dbReference type="EMBL" id="MBB6522051.1"/>
    </source>
</evidence>
<proteinExistence type="predicted"/>
<feature type="domain" description="Putative oxidoreductase/dehydrogenase Rossmann-like" evidence="3">
    <location>
        <begin position="4"/>
        <end position="120"/>
    </location>
</feature>
<reference evidence="5 6" key="1">
    <citation type="submission" date="2020-08" db="EMBL/GenBank/DDBJ databases">
        <title>Genomic Encyclopedia of Type Strains, Phase IV (KMG-IV): sequencing the most valuable type-strain genomes for metagenomic binning, comparative biology and taxonomic classification.</title>
        <authorList>
            <person name="Goeker M."/>
        </authorList>
    </citation>
    <scope>NUCLEOTIDE SEQUENCE [LARGE SCALE GENOMIC DNA]</scope>
    <source>
        <strain evidence="5 6">DSM 22368</strain>
    </source>
</reference>
<dbReference type="RefSeq" id="WP_166846913.1">
    <property type="nucleotide sequence ID" value="NZ_JAAONY010000002.1"/>
</dbReference>
<name>A0A7X0JVH0_9GAMM</name>
<comment type="caution">
    <text evidence="5">The sequence shown here is derived from an EMBL/GenBank/DDBJ whole genome shotgun (WGS) entry which is preliminary data.</text>
</comment>
<dbReference type="PANTHER" id="PTHR40459">
    <property type="entry name" value="CONSERVED HYPOTHETICAL ALANINE AND LEUCINE RICH PROTEIN"/>
    <property type="match status" value="1"/>
</dbReference>
<keyword evidence="1" id="KW-0560">Oxidoreductase</keyword>
<evidence type="ECO:0000259" key="4">
    <source>
        <dbReference type="Pfam" id="PF10728"/>
    </source>
</evidence>
<dbReference type="InterPro" id="IPR008927">
    <property type="entry name" value="6-PGluconate_DH-like_C_sf"/>
</dbReference>
<evidence type="ECO:0000256" key="2">
    <source>
        <dbReference type="SAM" id="Coils"/>
    </source>
</evidence>